<gene>
    <name evidence="1" type="ORF">ERS852456_02110</name>
</gene>
<sequence>MRKLKEREAGINQCLKGRMKVRVITKVINNRTLEGYVLEVEDENFHPVVYEEKKWEDMTDQEVAELLYQFRMNNSIHENYSLLFNPKVSTEEIRSKIRPMLMSEDRVNELEAQGIITDQKEGFTVLYVVFVPEDGVDISIRLTSALLSYYKLKREEIERIAFDQIEKEVVIESVSPKVGKLYGRGYGSSALLCDSIKKEIQERFGEGCCLLPVSVDITIILSNDFAKQTEFLKILAKSISLSIDECNQLSQIPYVLKGGRLKAL</sequence>
<evidence type="ECO:0008006" key="2">
    <source>
        <dbReference type="Google" id="ProtNLM"/>
    </source>
</evidence>
<dbReference type="AlphaFoldDB" id="A0A174DRP5"/>
<name>A0A174DRP5_9FIRM</name>
<evidence type="ECO:0000313" key="1">
    <source>
        <dbReference type="EMBL" id="CUO28114.1"/>
    </source>
</evidence>
<dbReference type="EMBL" id="CYZO01000029">
    <property type="protein sequence ID" value="CUO28114.1"/>
    <property type="molecule type" value="Genomic_DNA"/>
</dbReference>
<accession>A0A174DRP5</accession>
<dbReference type="RefSeq" id="WP_055159238.1">
    <property type="nucleotide sequence ID" value="NZ_CYZO01000029.1"/>
</dbReference>
<organism evidence="1">
    <name type="scientific">[Ruminococcus] torques</name>
    <dbReference type="NCBI Taxonomy" id="33039"/>
    <lineage>
        <taxon>Bacteria</taxon>
        <taxon>Bacillati</taxon>
        <taxon>Bacillota</taxon>
        <taxon>Clostridia</taxon>
        <taxon>Lachnospirales</taxon>
        <taxon>Lachnospiraceae</taxon>
        <taxon>Mediterraneibacter</taxon>
    </lineage>
</organism>
<dbReference type="Proteomes" id="UP000095787">
    <property type="component" value="Unassembled WGS sequence"/>
</dbReference>
<protein>
    <recommendedName>
        <fullName evidence="2">DUF1444 family protein</fullName>
    </recommendedName>
</protein>
<reference evidence="1" key="1">
    <citation type="submission" date="2015-09" db="EMBL/GenBank/DDBJ databases">
        <authorList>
            <consortium name="Pathogen Informatics"/>
        </authorList>
    </citation>
    <scope>NUCLEOTIDE SEQUENCE [LARGE SCALE GENOMIC DNA]</scope>
    <source>
        <strain evidence="1">2789STDY5834841</strain>
    </source>
</reference>
<proteinExistence type="predicted"/>